<dbReference type="Pfam" id="PF00682">
    <property type="entry name" value="HMGL-like"/>
    <property type="match status" value="1"/>
</dbReference>
<dbReference type="SUPFAM" id="SSF56801">
    <property type="entry name" value="Acetyl-CoA synthetase-like"/>
    <property type="match status" value="1"/>
</dbReference>
<dbReference type="Pfam" id="PF13193">
    <property type="entry name" value="AMP-binding_C"/>
    <property type="match status" value="1"/>
</dbReference>
<dbReference type="PANTHER" id="PTHR43201">
    <property type="entry name" value="ACYL-COA SYNTHETASE"/>
    <property type="match status" value="1"/>
</dbReference>
<dbReference type="CDD" id="cd05917">
    <property type="entry name" value="FACL_like_2"/>
    <property type="match status" value="1"/>
</dbReference>
<dbReference type="Gene3D" id="3.20.20.70">
    <property type="entry name" value="Aldolase class I"/>
    <property type="match status" value="1"/>
</dbReference>
<sequence length="897" mass="99695">MVPPSEHLLSQGALPAKAIIGECWARDGLQNEKIIVPTDEKVKIINALQEIGFKKIEATSFAHPKYLPQFNDAEEVLQRINRLPGVDFRAIVTTRRGLERAILCQEKGYGVDEIAMVISSTEAHNQANVKMNRQENQELLASLAEQALQTGHHVFGWILTAFGCPFTGDVEPKEVLRLARWWKSIGASYIGLGDTTGMANPKQVAHLLAYLRQEGFGPEKVVLHFHDSRGTGLANNLMALLSGYYYLDSSIGAIGGQARTGADPYQSGHGGNCSTEDLVAMLEEMNISTGIDRPALLELGQEAEKILQRPLRSNVLRCGLVKHSPAHKDKIRTLRKEATLVEMLKVTMGDLLDQRAAQQPDHEAVVYTDDRNLRLTYREFQERANQVAKGLMALGVQKGENIAIWATNYPEWLDTQFGSAKMGAVLVTVNTNYRASELQYLLRQSDATTLLLIDGFRDNNYVETLNQICPQLATSQPGELQCSALPLLKNVIFIGRDPEEKHPGMFSWNDFLQLGETISAEALAERQKSLHYDDTINMQYTSGTTGFPKGVMLSHYNIVNNARLVAANQNMTQEDRLCFPVPLFHCFGCVMSSLACIVTGATMVPIESFDPLRVLAAVEKEKCTILYGVPTMFIAQLNHPDFERYNLSTLRTGIMAGSPCPIEVMKKVAHQMGARDITIAYGLTEFSPVITQTTAQDSLERRVSTVGKALPSVEVKVIDPATGQEVPPGQTGELCARGFGVMKGYYKNPEATAAVINEEGWLRTGDLATYDEEGYVKITGRAKDMIIRGGENIYPREIEEFLYSHPKIGDVQVIGVPDLKYGEEVLACIIPKEGEELTEEEVRKYCQGQIARHKIPRYIRFLTHYPMTASGKIQKFRLREHYIEELSLENAAKVETA</sequence>
<dbReference type="FunFam" id="3.30.300.30:FF:000008">
    <property type="entry name" value="2,3-dihydroxybenzoate-AMP ligase"/>
    <property type="match status" value="1"/>
</dbReference>
<dbReference type="InterPro" id="IPR013785">
    <property type="entry name" value="Aldolase_TIM"/>
</dbReference>
<evidence type="ECO:0000256" key="1">
    <source>
        <dbReference type="ARBA" id="ARBA00006432"/>
    </source>
</evidence>
<dbReference type="AlphaFoldDB" id="A0A5Q2N2D3"/>
<protein>
    <submittedName>
        <fullName evidence="4">AMP-binding protein</fullName>
    </submittedName>
</protein>
<evidence type="ECO:0000256" key="2">
    <source>
        <dbReference type="ARBA" id="ARBA00022598"/>
    </source>
</evidence>
<dbReference type="CDD" id="cd07938">
    <property type="entry name" value="DRE_TIM_HMGL"/>
    <property type="match status" value="1"/>
</dbReference>
<gene>
    <name evidence="4" type="ORF">FTV88_1285</name>
</gene>
<dbReference type="KEGG" id="hcv:FTV88_1285"/>
<evidence type="ECO:0000259" key="3">
    <source>
        <dbReference type="PROSITE" id="PS50991"/>
    </source>
</evidence>
<dbReference type="InterPro" id="IPR000891">
    <property type="entry name" value="PYR_CT"/>
</dbReference>
<name>A0A5Q2N2D3_9FIRM</name>
<dbReference type="GO" id="GO:0006631">
    <property type="term" value="P:fatty acid metabolic process"/>
    <property type="evidence" value="ECO:0007669"/>
    <property type="project" value="TreeGrafter"/>
</dbReference>
<dbReference type="Gene3D" id="2.30.38.10">
    <property type="entry name" value="Luciferase, Domain 3"/>
    <property type="match status" value="1"/>
</dbReference>
<dbReference type="InterPro" id="IPR000873">
    <property type="entry name" value="AMP-dep_synth/lig_dom"/>
</dbReference>
<dbReference type="Gene3D" id="3.40.50.980">
    <property type="match status" value="2"/>
</dbReference>
<dbReference type="NCBIfam" id="NF004283">
    <property type="entry name" value="PRK05692.1"/>
    <property type="match status" value="1"/>
</dbReference>
<keyword evidence="5" id="KW-1185">Reference proteome</keyword>
<dbReference type="FunFam" id="3.40.50.12780:FF:000003">
    <property type="entry name" value="Long-chain-fatty-acid--CoA ligase FadD"/>
    <property type="match status" value="1"/>
</dbReference>
<keyword evidence="2" id="KW-0436">Ligase</keyword>
<dbReference type="InterPro" id="IPR045851">
    <property type="entry name" value="AMP-bd_C_sf"/>
</dbReference>
<feature type="domain" description="Pyruvate carboxyltransferase" evidence="3">
    <location>
        <begin position="18"/>
        <end position="297"/>
    </location>
</feature>
<dbReference type="PROSITE" id="PS50991">
    <property type="entry name" value="PYR_CT"/>
    <property type="match status" value="1"/>
</dbReference>
<comment type="similarity">
    <text evidence="1">Belongs to the ATP-dependent AMP-binding enzyme family.</text>
</comment>
<dbReference type="SUPFAM" id="SSF51569">
    <property type="entry name" value="Aldolase"/>
    <property type="match status" value="1"/>
</dbReference>
<dbReference type="Proteomes" id="UP000366051">
    <property type="component" value="Chromosome"/>
</dbReference>
<dbReference type="Pfam" id="PF00501">
    <property type="entry name" value="AMP-binding"/>
    <property type="match status" value="1"/>
</dbReference>
<accession>A0A5Q2N2D3</accession>
<dbReference type="PROSITE" id="PS00455">
    <property type="entry name" value="AMP_BINDING"/>
    <property type="match status" value="1"/>
</dbReference>
<dbReference type="OrthoDB" id="9803968at2"/>
<dbReference type="InterPro" id="IPR020845">
    <property type="entry name" value="AMP-binding_CS"/>
</dbReference>
<dbReference type="InterPro" id="IPR025110">
    <property type="entry name" value="AMP-bd_C"/>
</dbReference>
<organism evidence="4 5">
    <name type="scientific">Heliorestis convoluta</name>
    <dbReference type="NCBI Taxonomy" id="356322"/>
    <lineage>
        <taxon>Bacteria</taxon>
        <taxon>Bacillati</taxon>
        <taxon>Bacillota</taxon>
        <taxon>Clostridia</taxon>
        <taxon>Eubacteriales</taxon>
        <taxon>Heliobacteriaceae</taxon>
        <taxon>Heliorestis</taxon>
    </lineage>
</organism>
<dbReference type="GO" id="GO:0031956">
    <property type="term" value="F:medium-chain fatty acid-CoA ligase activity"/>
    <property type="evidence" value="ECO:0007669"/>
    <property type="project" value="TreeGrafter"/>
</dbReference>
<reference evidence="5" key="1">
    <citation type="submission" date="2019-11" db="EMBL/GenBank/DDBJ databases">
        <title>Genome sequence of Heliorestis convoluta strain HH, an alkaliphilic and minimalistic phototrophic bacterium from a soda lake in Egypt.</title>
        <authorList>
            <person name="Dewey E.D."/>
            <person name="Stokes L.M."/>
            <person name="Burchell B.M."/>
            <person name="Shaffer K.N."/>
            <person name="Huntington A.M."/>
            <person name="Baker J.M."/>
            <person name="Nadendla S."/>
            <person name="Giglio M.G."/>
            <person name="Touchman J.W."/>
            <person name="Blankenship R.E."/>
            <person name="Madigan M.T."/>
            <person name="Sattley W.M."/>
        </authorList>
    </citation>
    <scope>NUCLEOTIDE SEQUENCE [LARGE SCALE GENOMIC DNA]</scope>
    <source>
        <strain evidence="5">HH</strain>
    </source>
</reference>
<proteinExistence type="inferred from homology"/>
<evidence type="ECO:0000313" key="4">
    <source>
        <dbReference type="EMBL" id="QGG47432.1"/>
    </source>
</evidence>
<dbReference type="Gene3D" id="3.30.300.30">
    <property type="match status" value="1"/>
</dbReference>
<dbReference type="EMBL" id="CP045875">
    <property type="protein sequence ID" value="QGG47432.1"/>
    <property type="molecule type" value="Genomic_DNA"/>
</dbReference>
<evidence type="ECO:0000313" key="5">
    <source>
        <dbReference type="Proteomes" id="UP000366051"/>
    </source>
</evidence>
<dbReference type="PANTHER" id="PTHR43201:SF5">
    <property type="entry name" value="MEDIUM-CHAIN ACYL-COA LIGASE ACSF2, MITOCHONDRIAL"/>
    <property type="match status" value="1"/>
</dbReference>